<name>K8WQX4_9GAMM</name>
<dbReference type="Gene3D" id="3.40.50.720">
    <property type="entry name" value="NAD(P)-binding Rossmann-like Domain"/>
    <property type="match status" value="1"/>
</dbReference>
<dbReference type="RefSeq" id="WP_008911240.1">
    <property type="nucleotide sequence ID" value="NZ_KB233222.1"/>
</dbReference>
<evidence type="ECO:0000313" key="4">
    <source>
        <dbReference type="EMBL" id="EKT63014.1"/>
    </source>
</evidence>
<dbReference type="PROSITE" id="PS00455">
    <property type="entry name" value="AMP_BINDING"/>
    <property type="match status" value="1"/>
</dbReference>
<comment type="caution">
    <text evidence="4">The sequence shown here is derived from an EMBL/GenBank/DDBJ whole genome shotgun (WGS) entry which is preliminary data.</text>
</comment>
<organism evidence="4 5">
    <name type="scientific">Providencia burhodogranariea DSM 19968</name>
    <dbReference type="NCBI Taxonomy" id="1141662"/>
    <lineage>
        <taxon>Bacteria</taxon>
        <taxon>Pseudomonadati</taxon>
        <taxon>Pseudomonadota</taxon>
        <taxon>Gammaproteobacteria</taxon>
        <taxon>Enterobacterales</taxon>
        <taxon>Morganellaceae</taxon>
        <taxon>Providencia</taxon>
    </lineage>
</organism>
<dbReference type="CDD" id="cd05930">
    <property type="entry name" value="A_NRPS"/>
    <property type="match status" value="1"/>
</dbReference>
<dbReference type="Proteomes" id="UP000009336">
    <property type="component" value="Unassembled WGS sequence"/>
</dbReference>
<dbReference type="HOGENOM" id="CLU_000022_2_17_6"/>
<evidence type="ECO:0000313" key="5">
    <source>
        <dbReference type="Proteomes" id="UP000009336"/>
    </source>
</evidence>
<gene>
    <name evidence="4" type="ORF">OOA_06041</name>
</gene>
<dbReference type="SUPFAM" id="SSF56801">
    <property type="entry name" value="Acetyl-CoA synthetase-like"/>
    <property type="match status" value="1"/>
</dbReference>
<dbReference type="InterPro" id="IPR010080">
    <property type="entry name" value="Thioester_reductase-like_dom"/>
</dbReference>
<keyword evidence="1" id="KW-0596">Phosphopantetheine</keyword>
<dbReference type="InterPro" id="IPR036736">
    <property type="entry name" value="ACP-like_sf"/>
</dbReference>
<dbReference type="OrthoDB" id="9757559at2"/>
<protein>
    <submittedName>
        <fullName evidence="4">Nonribosomal peptide synthase (NRPS)</fullName>
    </submittedName>
</protein>
<evidence type="ECO:0000259" key="3">
    <source>
        <dbReference type="PROSITE" id="PS50075"/>
    </source>
</evidence>
<dbReference type="SUPFAM" id="SSF51735">
    <property type="entry name" value="NAD(P)-binding Rossmann-fold domains"/>
    <property type="match status" value="1"/>
</dbReference>
<dbReference type="SUPFAM" id="SSF47336">
    <property type="entry name" value="ACP-like"/>
    <property type="match status" value="1"/>
</dbReference>
<dbReference type="Gene3D" id="3.30.300.30">
    <property type="match status" value="1"/>
</dbReference>
<dbReference type="eggNOG" id="COG1020">
    <property type="taxonomic scope" value="Bacteria"/>
</dbReference>
<evidence type="ECO:0000256" key="2">
    <source>
        <dbReference type="ARBA" id="ARBA00022553"/>
    </source>
</evidence>
<dbReference type="InterPro" id="IPR010071">
    <property type="entry name" value="AA_adenyl_dom"/>
</dbReference>
<dbReference type="PANTHER" id="PTHR44845">
    <property type="entry name" value="CARRIER DOMAIN-CONTAINING PROTEIN"/>
    <property type="match status" value="1"/>
</dbReference>
<dbReference type="InterPro" id="IPR000873">
    <property type="entry name" value="AMP-dep_synth/lig_dom"/>
</dbReference>
<evidence type="ECO:0000256" key="1">
    <source>
        <dbReference type="ARBA" id="ARBA00022450"/>
    </source>
</evidence>
<sequence>MNQPQQNHPEYLDVSLIDLFLHQAKQYPEQPAIIAPDYTLNYSQLSEQAQKLAMVLHNIGIQPEEPVAILMGAGAEHIVCQLAVLLAGGTCVPLHPSQPDERLNFMLQEVQAKLTITDASSAERALSTHFIPFNRHSLTNSGYVELPMRNNGLNQRSHILFTSGTTGQPKGVEIEARGIVRMFINSSFIHITSNERIACHANPAFDGSFLEVWGALLNGATLVILTKETLLDPKRLEDALQQYAISYLFMTTSLFNFIAPQCPSAFRSLNYLLIGGEAFNLQVLKSLPLTAWPKNLLNCYGPTEGTTITLCHRIVENDLYNDALPIGLPIDKTDVYILDEQLHLTPAGVQGEIYIGGEGIARGYINRPELTQEKFLMVNITGKNHPQRLYRSGDIGRQRSDGTIMYIGRADSQIKLHGYRIEVEDIEAQLLKSNQLQAAVVCPIKNGTSDAYLTAFIVPKHPNSFDINTLLNNLKQQLPPYMLPRLQVIDAIPINENGKANRPLLQAQLEKLKTGAECTSELPQNAAKLLEIWQQVLDVANPSLDDEFFLLGGTSLQAARLVLEIKRQFGLRLSIQNLYDAQTPRILLTLLEQPQKAVTEDICSILLNDSQLPDDIQPHPQKPQPWLTASAGRVLLTGATGFMGAFCLRDLLQLDDVRQVFCLVRAKDNDAALQRIKDNMAGYGLWQPEFGSRIVALAGDIAQPQLGLDCESYRRLTTDCDVIFHTAGHISFIEPYQTHRAANVQGAINLLRFAVENKSKPLHYVSTIAAIGPAGLLFKTERFYEEDDLMPYWEGMKYTLGYIQSKWVVERLMWHARKLGIPLSVYRPGFMMTDSISGVGNPDDFMWRLIKGCIKTGASPLLPGDRKELIPVDYACTALIRLASDNSRLGHVYHLIPPNDDLSISLNAFFELFEHCGYPLTPMPYKQWLQQLYDDPNLDDNPLMPLLPMLSEVIYEDLTFWEVFRNIPRYDTNKTQAALIEVGGPEYTPMDITSLARYLNYMINNK</sequence>
<dbReference type="Pfam" id="PF07993">
    <property type="entry name" value="NAD_binding_4"/>
    <property type="match status" value="1"/>
</dbReference>
<dbReference type="eggNOG" id="COG3320">
    <property type="taxonomic scope" value="Bacteria"/>
</dbReference>
<dbReference type="Pfam" id="PF00550">
    <property type="entry name" value="PP-binding"/>
    <property type="match status" value="1"/>
</dbReference>
<reference evidence="4 5" key="1">
    <citation type="journal article" date="2012" name="BMC Genomics">
        <title>Comparative genomics of bacteria in the genus Providencia isolated from wild Drosophila melanogaster.</title>
        <authorList>
            <person name="Galac M.R."/>
            <person name="Lazzaro B.P."/>
        </authorList>
    </citation>
    <scope>NUCLEOTIDE SEQUENCE [LARGE SCALE GENOMIC DNA]</scope>
    <source>
        <strain evidence="4 5">DSM 19968</strain>
    </source>
</reference>
<dbReference type="CDD" id="cd05235">
    <property type="entry name" value="SDR_e1"/>
    <property type="match status" value="1"/>
</dbReference>
<keyword evidence="2" id="KW-0597">Phosphoprotein</keyword>
<dbReference type="EMBL" id="AKKL01000016">
    <property type="protein sequence ID" value="EKT63014.1"/>
    <property type="molecule type" value="Genomic_DNA"/>
</dbReference>
<dbReference type="PROSITE" id="PS50075">
    <property type="entry name" value="CARRIER"/>
    <property type="match status" value="1"/>
</dbReference>
<dbReference type="Pfam" id="PF00501">
    <property type="entry name" value="AMP-binding"/>
    <property type="match status" value="1"/>
</dbReference>
<dbReference type="InterPro" id="IPR020845">
    <property type="entry name" value="AMP-binding_CS"/>
</dbReference>
<dbReference type="STRING" id="1141662.OOA_06041"/>
<dbReference type="Gene3D" id="3.40.50.980">
    <property type="match status" value="2"/>
</dbReference>
<dbReference type="AlphaFoldDB" id="K8WQX4"/>
<dbReference type="InterPro" id="IPR036291">
    <property type="entry name" value="NAD(P)-bd_dom_sf"/>
</dbReference>
<dbReference type="InterPro" id="IPR045851">
    <property type="entry name" value="AMP-bd_C_sf"/>
</dbReference>
<keyword evidence="5" id="KW-1185">Reference proteome</keyword>
<dbReference type="NCBIfam" id="TIGR01733">
    <property type="entry name" value="AA-adenyl-dom"/>
    <property type="match status" value="1"/>
</dbReference>
<feature type="domain" description="Carrier" evidence="3">
    <location>
        <begin position="520"/>
        <end position="595"/>
    </location>
</feature>
<dbReference type="Gene3D" id="2.30.38.10">
    <property type="entry name" value="Luciferase, Domain 3"/>
    <property type="match status" value="1"/>
</dbReference>
<dbReference type="NCBIfam" id="TIGR01746">
    <property type="entry name" value="Thioester-redct"/>
    <property type="match status" value="1"/>
</dbReference>
<accession>K8WQX4</accession>
<proteinExistence type="predicted"/>
<dbReference type="InterPro" id="IPR013120">
    <property type="entry name" value="FAR_NAD-bd"/>
</dbReference>
<dbReference type="PATRIC" id="fig|1141662.3.peg.1225"/>
<dbReference type="Gene3D" id="1.10.1200.10">
    <property type="entry name" value="ACP-like"/>
    <property type="match status" value="1"/>
</dbReference>
<dbReference type="PANTHER" id="PTHR44845:SF6">
    <property type="entry name" value="BETA-ALANINE-ACTIVATING ENZYME"/>
    <property type="match status" value="1"/>
</dbReference>
<dbReference type="InterPro" id="IPR009081">
    <property type="entry name" value="PP-bd_ACP"/>
</dbReference>